<dbReference type="InterPro" id="IPR000073">
    <property type="entry name" value="AB_hydrolase_1"/>
</dbReference>
<sequence>MTTRSALISTHTVYGAAVRCWTYPGRAVAGRAAPVIVAVHGFRGDHHGLARLIDGLEDYTVVVPDLPGFGASTEVAESSGLRHDIAGYSAVLGELADQLEVPAGSTLLGHSFGSVVAAAHASAHPHRWSRLALINPISEPALEGSEALLSRLAHLFYVVGAALPARCGDALLRWRLVTDIMSLTMTKSPDPATRDYVRQQHRLHFGGFTSRRALLEAFEASISSTVRDYAASIPMPTLLVAGIEDELGSPASQQHLARLFPDARLRMIDDVGHLIHYEATGPAASLVSDFAAG</sequence>
<dbReference type="Gene3D" id="3.40.50.1820">
    <property type="entry name" value="alpha/beta hydrolase"/>
    <property type="match status" value="1"/>
</dbReference>
<proteinExistence type="predicted"/>
<dbReference type="PRINTS" id="PR00111">
    <property type="entry name" value="ABHYDROLASE"/>
</dbReference>
<dbReference type="InterPro" id="IPR029058">
    <property type="entry name" value="AB_hydrolase_fold"/>
</dbReference>
<reference evidence="3" key="1">
    <citation type="journal article" date="2019" name="Int. J. Syst. Evol. Microbiol.">
        <title>The Global Catalogue of Microorganisms (GCM) 10K type strain sequencing project: providing services to taxonomists for standard genome sequencing and annotation.</title>
        <authorList>
            <consortium name="The Broad Institute Genomics Platform"/>
            <consortium name="The Broad Institute Genome Sequencing Center for Infectious Disease"/>
            <person name="Wu L."/>
            <person name="Ma J."/>
        </authorList>
    </citation>
    <scope>NUCLEOTIDE SEQUENCE [LARGE SCALE GENOMIC DNA]</scope>
    <source>
        <strain evidence="3">KCTC 19466</strain>
    </source>
</reference>
<name>A0ABQ3GDB9_9MICC</name>
<dbReference type="InterPro" id="IPR022742">
    <property type="entry name" value="Hydrolase_4"/>
</dbReference>
<dbReference type="GO" id="GO:0016787">
    <property type="term" value="F:hydrolase activity"/>
    <property type="evidence" value="ECO:0007669"/>
    <property type="project" value="UniProtKB-KW"/>
</dbReference>
<dbReference type="Pfam" id="PF12146">
    <property type="entry name" value="Hydrolase_4"/>
    <property type="match status" value="1"/>
</dbReference>
<keyword evidence="2" id="KW-0378">Hydrolase</keyword>
<dbReference type="SUPFAM" id="SSF53474">
    <property type="entry name" value="alpha/beta-Hydrolases"/>
    <property type="match status" value="1"/>
</dbReference>
<keyword evidence="3" id="KW-1185">Reference proteome</keyword>
<accession>A0ABQ3GDB9</accession>
<dbReference type="EMBL" id="BMXK01000002">
    <property type="protein sequence ID" value="GHD02040.1"/>
    <property type="molecule type" value="Genomic_DNA"/>
</dbReference>
<dbReference type="InterPro" id="IPR050266">
    <property type="entry name" value="AB_hydrolase_sf"/>
</dbReference>
<feature type="domain" description="Serine aminopeptidase S33" evidence="1">
    <location>
        <begin position="33"/>
        <end position="278"/>
    </location>
</feature>
<protein>
    <submittedName>
        <fullName evidence="2">Alpha/beta hydrolase</fullName>
    </submittedName>
</protein>
<organism evidence="2 3">
    <name type="scientific">Zhihengliuella salsuginis</name>
    <dbReference type="NCBI Taxonomy" id="578222"/>
    <lineage>
        <taxon>Bacteria</taxon>
        <taxon>Bacillati</taxon>
        <taxon>Actinomycetota</taxon>
        <taxon>Actinomycetes</taxon>
        <taxon>Micrococcales</taxon>
        <taxon>Micrococcaceae</taxon>
        <taxon>Zhihengliuella</taxon>
    </lineage>
</organism>
<dbReference type="PANTHER" id="PTHR43798:SF33">
    <property type="entry name" value="HYDROLASE, PUTATIVE (AFU_ORTHOLOGUE AFUA_2G14860)-RELATED"/>
    <property type="match status" value="1"/>
</dbReference>
<gene>
    <name evidence="2" type="ORF">GCM10008096_06840</name>
</gene>
<dbReference type="Proteomes" id="UP000642819">
    <property type="component" value="Unassembled WGS sequence"/>
</dbReference>
<evidence type="ECO:0000313" key="3">
    <source>
        <dbReference type="Proteomes" id="UP000642819"/>
    </source>
</evidence>
<evidence type="ECO:0000259" key="1">
    <source>
        <dbReference type="Pfam" id="PF12146"/>
    </source>
</evidence>
<evidence type="ECO:0000313" key="2">
    <source>
        <dbReference type="EMBL" id="GHD02040.1"/>
    </source>
</evidence>
<dbReference type="RefSeq" id="WP_189348718.1">
    <property type="nucleotide sequence ID" value="NZ_BMXK01000002.1"/>
</dbReference>
<dbReference type="PANTHER" id="PTHR43798">
    <property type="entry name" value="MONOACYLGLYCEROL LIPASE"/>
    <property type="match status" value="1"/>
</dbReference>
<comment type="caution">
    <text evidence="2">The sequence shown here is derived from an EMBL/GenBank/DDBJ whole genome shotgun (WGS) entry which is preliminary data.</text>
</comment>